<evidence type="ECO:0000259" key="4">
    <source>
        <dbReference type="PROSITE" id="PS51755"/>
    </source>
</evidence>
<accession>A0ABY9PTN8</accession>
<feature type="transmembrane region" description="Helical" evidence="3">
    <location>
        <begin position="158"/>
        <end position="177"/>
    </location>
</feature>
<evidence type="ECO:0000256" key="3">
    <source>
        <dbReference type="SAM" id="Phobius"/>
    </source>
</evidence>
<evidence type="ECO:0000313" key="5">
    <source>
        <dbReference type="EMBL" id="WMT16810.1"/>
    </source>
</evidence>
<sequence>MEYIFNDSVIFKENEGLRYKNQNHAAIKLSVLQSGLLAEIIKAQSEPIHRDVLLDRVWERNSYPPSNSSLNHNVAFLRKSLKELGINDAIIAVHRLGFKLGEMVDVKVCQPVATLLRDEEKDVYFSNNEIINTPQRELSLYKRWQHVRHVAVENKRTLFICVLLLLGLLSAMSVFYWPKPANEVRHYVAKVAGCRTYSVYALDDDQKDKYRHYAEYFLQSQSKHCAPDDILLMYVQDEHGLRETLEGNNRAFFSICNFDKKITDFCYNYYFYSMVPK</sequence>
<dbReference type="PROSITE" id="PS51755">
    <property type="entry name" value="OMPR_PHOB"/>
    <property type="match status" value="1"/>
</dbReference>
<gene>
    <name evidence="5" type="ORF">RFB13_11050</name>
</gene>
<dbReference type="Gene3D" id="1.10.10.10">
    <property type="entry name" value="Winged helix-like DNA-binding domain superfamily/Winged helix DNA-binding domain"/>
    <property type="match status" value="1"/>
</dbReference>
<proteinExistence type="predicted"/>
<dbReference type="Pfam" id="PF00486">
    <property type="entry name" value="Trans_reg_C"/>
    <property type="match status" value="1"/>
</dbReference>
<dbReference type="Proteomes" id="UP001235341">
    <property type="component" value="Chromosome"/>
</dbReference>
<dbReference type="RefSeq" id="WP_309206501.1">
    <property type="nucleotide sequence ID" value="NZ_CP133586.1"/>
</dbReference>
<keyword evidence="1 2" id="KW-0238">DNA-binding</keyword>
<name>A0ABY9PTN8_SERFO</name>
<feature type="domain" description="OmpR/PhoB-type" evidence="4">
    <location>
        <begin position="1"/>
        <end position="102"/>
    </location>
</feature>
<protein>
    <submittedName>
        <fullName evidence="5">Winged helix-turn-helix domain-containing protein</fullName>
    </submittedName>
</protein>
<keyword evidence="6" id="KW-1185">Reference proteome</keyword>
<keyword evidence="3" id="KW-0472">Membrane</keyword>
<reference evidence="5 6" key="1">
    <citation type="submission" date="2023-08" db="EMBL/GenBank/DDBJ databases">
        <title>Complete Genome and Methylome dissection of Serratia fonticola NEB369.</title>
        <authorList>
            <person name="Fomenkov A."/>
            <person name="Roberts R.D."/>
        </authorList>
    </citation>
    <scope>NUCLEOTIDE SEQUENCE [LARGE SCALE GENOMIC DNA]</scope>
    <source>
        <strain evidence="5 6">NEB369</strain>
    </source>
</reference>
<dbReference type="SUPFAM" id="SSF46894">
    <property type="entry name" value="C-terminal effector domain of the bipartite response regulators"/>
    <property type="match status" value="1"/>
</dbReference>
<keyword evidence="3" id="KW-1133">Transmembrane helix</keyword>
<dbReference type="SMART" id="SM00862">
    <property type="entry name" value="Trans_reg_C"/>
    <property type="match status" value="1"/>
</dbReference>
<evidence type="ECO:0000313" key="6">
    <source>
        <dbReference type="Proteomes" id="UP001235341"/>
    </source>
</evidence>
<dbReference type="InterPro" id="IPR001867">
    <property type="entry name" value="OmpR/PhoB-type_DNA-bd"/>
</dbReference>
<feature type="DNA-binding region" description="OmpR/PhoB-type" evidence="2">
    <location>
        <begin position="1"/>
        <end position="102"/>
    </location>
</feature>
<organism evidence="5 6">
    <name type="scientific">Serratia fonticola</name>
    <dbReference type="NCBI Taxonomy" id="47917"/>
    <lineage>
        <taxon>Bacteria</taxon>
        <taxon>Pseudomonadati</taxon>
        <taxon>Pseudomonadota</taxon>
        <taxon>Gammaproteobacteria</taxon>
        <taxon>Enterobacterales</taxon>
        <taxon>Yersiniaceae</taxon>
        <taxon>Serratia</taxon>
    </lineage>
</organism>
<keyword evidence="3" id="KW-0812">Transmembrane</keyword>
<evidence type="ECO:0000256" key="1">
    <source>
        <dbReference type="ARBA" id="ARBA00023125"/>
    </source>
</evidence>
<evidence type="ECO:0000256" key="2">
    <source>
        <dbReference type="PROSITE-ProRule" id="PRU01091"/>
    </source>
</evidence>
<dbReference type="InterPro" id="IPR036388">
    <property type="entry name" value="WH-like_DNA-bd_sf"/>
</dbReference>
<dbReference type="InterPro" id="IPR016032">
    <property type="entry name" value="Sig_transdc_resp-reg_C-effctor"/>
</dbReference>
<dbReference type="EMBL" id="CP133586">
    <property type="protein sequence ID" value="WMT16810.1"/>
    <property type="molecule type" value="Genomic_DNA"/>
</dbReference>